<name>A0AAD8BX35_BIOPF</name>
<evidence type="ECO:0000313" key="2">
    <source>
        <dbReference type="EMBL" id="KAK0061425.1"/>
    </source>
</evidence>
<feature type="region of interest" description="Disordered" evidence="1">
    <location>
        <begin position="63"/>
        <end position="98"/>
    </location>
</feature>
<evidence type="ECO:0000256" key="1">
    <source>
        <dbReference type="SAM" id="MobiDB-lite"/>
    </source>
</evidence>
<reference evidence="2" key="1">
    <citation type="journal article" date="2023" name="PLoS Negl. Trop. Dis.">
        <title>A genome sequence for Biomphalaria pfeifferi, the major vector snail for the human-infecting parasite Schistosoma mansoni.</title>
        <authorList>
            <person name="Bu L."/>
            <person name="Lu L."/>
            <person name="Laidemitt M.R."/>
            <person name="Zhang S.M."/>
            <person name="Mutuku M."/>
            <person name="Mkoji G."/>
            <person name="Steinauer M."/>
            <person name="Loker E.S."/>
        </authorList>
    </citation>
    <scope>NUCLEOTIDE SEQUENCE</scope>
    <source>
        <strain evidence="2">KasaAsao</strain>
    </source>
</reference>
<evidence type="ECO:0000313" key="3">
    <source>
        <dbReference type="Proteomes" id="UP001233172"/>
    </source>
</evidence>
<sequence length="98" mass="10735">MAALTMTSEEPTPQVPVTTHENYRRSACAELKLMGTYFGQCTSTTGDFLSTIILSLSQVREYAGEGGGHEGASQSRQTETDPFPAPFFREPRPVISYV</sequence>
<accession>A0AAD8BX35</accession>
<dbReference type="EMBL" id="JASAOG010000030">
    <property type="protein sequence ID" value="KAK0061425.1"/>
    <property type="molecule type" value="Genomic_DNA"/>
</dbReference>
<comment type="caution">
    <text evidence="2">The sequence shown here is derived from an EMBL/GenBank/DDBJ whole genome shotgun (WGS) entry which is preliminary data.</text>
</comment>
<keyword evidence="3" id="KW-1185">Reference proteome</keyword>
<gene>
    <name evidence="2" type="ORF">Bpfe_009231</name>
</gene>
<reference evidence="2" key="2">
    <citation type="submission" date="2023-04" db="EMBL/GenBank/DDBJ databases">
        <authorList>
            <person name="Bu L."/>
            <person name="Lu L."/>
            <person name="Laidemitt M.R."/>
            <person name="Zhang S.M."/>
            <person name="Mutuku M."/>
            <person name="Mkoji G."/>
            <person name="Steinauer M."/>
            <person name="Loker E.S."/>
        </authorList>
    </citation>
    <scope>NUCLEOTIDE SEQUENCE</scope>
    <source>
        <strain evidence="2">KasaAsao</strain>
        <tissue evidence="2">Whole Snail</tissue>
    </source>
</reference>
<organism evidence="2 3">
    <name type="scientific">Biomphalaria pfeifferi</name>
    <name type="common">Bloodfluke planorb</name>
    <name type="synonym">Freshwater snail</name>
    <dbReference type="NCBI Taxonomy" id="112525"/>
    <lineage>
        <taxon>Eukaryota</taxon>
        <taxon>Metazoa</taxon>
        <taxon>Spiralia</taxon>
        <taxon>Lophotrochozoa</taxon>
        <taxon>Mollusca</taxon>
        <taxon>Gastropoda</taxon>
        <taxon>Heterobranchia</taxon>
        <taxon>Euthyneura</taxon>
        <taxon>Panpulmonata</taxon>
        <taxon>Hygrophila</taxon>
        <taxon>Lymnaeoidea</taxon>
        <taxon>Planorbidae</taxon>
        <taxon>Biomphalaria</taxon>
    </lineage>
</organism>
<dbReference type="AlphaFoldDB" id="A0AAD8BX35"/>
<dbReference type="Proteomes" id="UP001233172">
    <property type="component" value="Unassembled WGS sequence"/>
</dbReference>
<protein>
    <submittedName>
        <fullName evidence="2">Uncharacterized protein</fullName>
    </submittedName>
</protein>
<proteinExistence type="predicted"/>